<dbReference type="CDD" id="cd08017">
    <property type="entry name" value="M20_IAA_Hyd"/>
    <property type="match status" value="1"/>
</dbReference>
<evidence type="ECO:0000259" key="7">
    <source>
        <dbReference type="Pfam" id="PF07687"/>
    </source>
</evidence>
<gene>
    <name evidence="8" type="ORF">ZOSMA_146G00100</name>
</gene>
<keyword evidence="5" id="KW-0464">Manganese</keyword>
<feature type="binding site" evidence="5">
    <location>
        <position position="400"/>
    </location>
    <ligand>
        <name>Mn(2+)</name>
        <dbReference type="ChEBI" id="CHEBI:29035"/>
        <label>2</label>
    </ligand>
</feature>
<evidence type="ECO:0000313" key="8">
    <source>
        <dbReference type="EMBL" id="KMZ73535.1"/>
    </source>
</evidence>
<keyword evidence="9" id="KW-1185">Reference proteome</keyword>
<comment type="caution">
    <text evidence="8">The sequence shown here is derived from an EMBL/GenBank/DDBJ whole genome shotgun (WGS) entry which is preliminary data.</text>
</comment>
<dbReference type="Pfam" id="PF01546">
    <property type="entry name" value="Peptidase_M20"/>
    <property type="match status" value="1"/>
</dbReference>
<comment type="similarity">
    <text evidence="2">Belongs to the peptidase M20 family.</text>
</comment>
<dbReference type="InterPro" id="IPR044757">
    <property type="entry name" value="ILR1-like_Hyd"/>
</dbReference>
<feature type="binding site" evidence="5">
    <location>
        <position position="139"/>
    </location>
    <ligand>
        <name>Mn(2+)</name>
        <dbReference type="ChEBI" id="CHEBI:29035"/>
        <label>2</label>
    </ligand>
</feature>
<evidence type="ECO:0000256" key="5">
    <source>
        <dbReference type="PIRSR" id="PIRSR005962-1"/>
    </source>
</evidence>
<dbReference type="InterPro" id="IPR002933">
    <property type="entry name" value="Peptidase_M20"/>
</dbReference>
<comment type="function">
    <text evidence="1">Hydrolyzes certain amino acid conjugates of the plant growth regulator indole-3-acetic acid (IAA).</text>
</comment>
<dbReference type="Gene3D" id="3.40.630.10">
    <property type="entry name" value="Zn peptidases"/>
    <property type="match status" value="1"/>
</dbReference>
<dbReference type="OrthoDB" id="6119954at2759"/>
<dbReference type="SUPFAM" id="SSF53187">
    <property type="entry name" value="Zn-dependent exopeptidases"/>
    <property type="match status" value="1"/>
</dbReference>
<feature type="signal peptide" evidence="6">
    <location>
        <begin position="1"/>
        <end position="22"/>
    </location>
</feature>
<name>A0A0K9PZ88_ZOSMR</name>
<dbReference type="FunFam" id="3.30.70.360:FF:000001">
    <property type="entry name" value="N-acetyldiaminopimelate deacetylase"/>
    <property type="match status" value="1"/>
</dbReference>
<evidence type="ECO:0000313" key="9">
    <source>
        <dbReference type="Proteomes" id="UP000036987"/>
    </source>
</evidence>
<evidence type="ECO:0000256" key="3">
    <source>
        <dbReference type="ARBA" id="ARBA00022729"/>
    </source>
</evidence>
<keyword evidence="5" id="KW-0479">Metal-binding</keyword>
<dbReference type="OMA" id="VCAQIVI"/>
<protein>
    <submittedName>
        <fullName evidence="8">IAA-amino acid hydrolase ILR1-like 7</fullName>
    </submittedName>
</protein>
<keyword evidence="3 6" id="KW-0732">Signal</keyword>
<feature type="domain" description="Peptidase M20 dimerisation" evidence="7">
    <location>
        <begin position="225"/>
        <end position="315"/>
    </location>
</feature>
<dbReference type="GO" id="GO:0046872">
    <property type="term" value="F:metal ion binding"/>
    <property type="evidence" value="ECO:0007669"/>
    <property type="project" value="UniProtKB-KW"/>
</dbReference>
<feature type="binding site" evidence="5">
    <location>
        <position position="141"/>
    </location>
    <ligand>
        <name>Mn(2+)</name>
        <dbReference type="ChEBI" id="CHEBI:29035"/>
        <label>2</label>
    </ligand>
</feature>
<dbReference type="PANTHER" id="PTHR11014:SF63">
    <property type="entry name" value="METALLOPEPTIDASE, PUTATIVE (AFU_ORTHOLOGUE AFUA_6G09600)-RELATED"/>
    <property type="match status" value="1"/>
</dbReference>
<accession>A0A0K9PZ88</accession>
<evidence type="ECO:0000256" key="4">
    <source>
        <dbReference type="ARBA" id="ARBA00022801"/>
    </source>
</evidence>
<dbReference type="InterPro" id="IPR011650">
    <property type="entry name" value="Peptidase_M20_dimer"/>
</dbReference>
<proteinExistence type="inferred from homology"/>
<feature type="chain" id="PRO_5005528415" evidence="6">
    <location>
        <begin position="23"/>
        <end position="433"/>
    </location>
</feature>
<evidence type="ECO:0000256" key="6">
    <source>
        <dbReference type="SAM" id="SignalP"/>
    </source>
</evidence>
<dbReference type="GO" id="GO:0009850">
    <property type="term" value="P:auxin metabolic process"/>
    <property type="evidence" value="ECO:0000318"/>
    <property type="project" value="GO_Central"/>
</dbReference>
<dbReference type="NCBIfam" id="TIGR01891">
    <property type="entry name" value="amidohydrolases"/>
    <property type="match status" value="1"/>
</dbReference>
<dbReference type="Proteomes" id="UP000036987">
    <property type="component" value="Unassembled WGS sequence"/>
</dbReference>
<evidence type="ECO:0000256" key="1">
    <source>
        <dbReference type="ARBA" id="ARBA00003007"/>
    </source>
</evidence>
<dbReference type="InterPro" id="IPR017439">
    <property type="entry name" value="Amidohydrolase"/>
</dbReference>
<dbReference type="EMBL" id="LFYR01000569">
    <property type="protein sequence ID" value="KMZ73535.1"/>
    <property type="molecule type" value="Genomic_DNA"/>
</dbReference>
<dbReference type="Gene3D" id="3.30.70.360">
    <property type="match status" value="1"/>
</dbReference>
<dbReference type="PIRSF" id="PIRSF005962">
    <property type="entry name" value="Pept_M20D_amidohydro"/>
    <property type="match status" value="1"/>
</dbReference>
<organism evidence="8 9">
    <name type="scientific">Zostera marina</name>
    <name type="common">Eelgrass</name>
    <dbReference type="NCBI Taxonomy" id="29655"/>
    <lineage>
        <taxon>Eukaryota</taxon>
        <taxon>Viridiplantae</taxon>
        <taxon>Streptophyta</taxon>
        <taxon>Embryophyta</taxon>
        <taxon>Tracheophyta</taxon>
        <taxon>Spermatophyta</taxon>
        <taxon>Magnoliopsida</taxon>
        <taxon>Liliopsida</taxon>
        <taxon>Zosteraceae</taxon>
        <taxon>Zostera</taxon>
    </lineage>
</organism>
<dbReference type="PANTHER" id="PTHR11014">
    <property type="entry name" value="PEPTIDASE M20 FAMILY MEMBER"/>
    <property type="match status" value="1"/>
</dbReference>
<dbReference type="STRING" id="29655.A0A0K9PZ88"/>
<dbReference type="InterPro" id="IPR036264">
    <property type="entry name" value="Bact_exopeptidase_dim_dom"/>
</dbReference>
<dbReference type="GO" id="GO:0010179">
    <property type="term" value="F:IAA-Ala conjugate hydrolase activity"/>
    <property type="evidence" value="ECO:0000318"/>
    <property type="project" value="GO_Central"/>
</dbReference>
<dbReference type="AlphaFoldDB" id="A0A0K9PZ88"/>
<feature type="binding site" evidence="5">
    <location>
        <position position="199"/>
    </location>
    <ligand>
        <name>Mn(2+)</name>
        <dbReference type="ChEBI" id="CHEBI:29035"/>
        <label>2</label>
    </ligand>
</feature>
<keyword evidence="4 8" id="KW-0378">Hydrolase</keyword>
<evidence type="ECO:0000256" key="2">
    <source>
        <dbReference type="ARBA" id="ARBA00006153"/>
    </source>
</evidence>
<reference evidence="9" key="1">
    <citation type="journal article" date="2016" name="Nature">
        <title>The genome of the seagrass Zostera marina reveals angiosperm adaptation to the sea.</title>
        <authorList>
            <person name="Olsen J.L."/>
            <person name="Rouze P."/>
            <person name="Verhelst B."/>
            <person name="Lin Y.-C."/>
            <person name="Bayer T."/>
            <person name="Collen J."/>
            <person name="Dattolo E."/>
            <person name="De Paoli E."/>
            <person name="Dittami S."/>
            <person name="Maumus F."/>
            <person name="Michel G."/>
            <person name="Kersting A."/>
            <person name="Lauritano C."/>
            <person name="Lohaus R."/>
            <person name="Toepel M."/>
            <person name="Tonon T."/>
            <person name="Vanneste K."/>
            <person name="Amirebrahimi M."/>
            <person name="Brakel J."/>
            <person name="Bostroem C."/>
            <person name="Chovatia M."/>
            <person name="Grimwood J."/>
            <person name="Jenkins J.W."/>
            <person name="Jueterbock A."/>
            <person name="Mraz A."/>
            <person name="Stam W.T."/>
            <person name="Tice H."/>
            <person name="Bornberg-Bauer E."/>
            <person name="Green P.J."/>
            <person name="Pearson G.A."/>
            <person name="Procaccini G."/>
            <person name="Duarte C.M."/>
            <person name="Schmutz J."/>
            <person name="Reusch T.B.H."/>
            <person name="Van de Peer Y."/>
        </authorList>
    </citation>
    <scope>NUCLEOTIDE SEQUENCE [LARGE SCALE GENOMIC DNA]</scope>
    <source>
        <strain evidence="9">cv. Finnish</strain>
    </source>
</reference>
<dbReference type="Pfam" id="PF07687">
    <property type="entry name" value="M20_dimer"/>
    <property type="match status" value="1"/>
</dbReference>
<dbReference type="SUPFAM" id="SSF55031">
    <property type="entry name" value="Bacterial exopeptidase dimerisation domain"/>
    <property type="match status" value="1"/>
</dbReference>
<feature type="binding site" evidence="5">
    <location>
        <position position="175"/>
    </location>
    <ligand>
        <name>Mn(2+)</name>
        <dbReference type="ChEBI" id="CHEBI:29035"/>
        <label>2</label>
    </ligand>
</feature>
<sequence length="433" mass="47237">MAQLRNAIVVSLFLTVTISIQASTSSEETQPHIKFLGRSLLESAKEPEFFEWLKGVRRRIHQYPELGFEEIKTNQLIRDELDSLGIRYVYPVAKTGVIATIGSGEKPIFSLRADMDALPLQEMVDWEYKSKVDGKMHACGHDAHVTMLLGAAKLLQNQKDELKGTVKLVFQPGEEGFAGASYLLKEGHLDNVEAIFGMHVDPHAPTGILGTKSGPVFAASQRFFATITGQGGHAASPHTTKDPILAVSFIIQSLQQLVSRETDPLESKVVSVAYVDGGTKAHNIIPSSVTFGGTLRSLTTEGLHQLSKRVQEVIEMQANVHRCTALVEFGERPYPTTVNSDDMYKHAKIVGEGLLGQDNVKAAPVIMGAEDFGFYSQRMPSAMFWIGIANETLGPSKSLHSPHFILDEHVLPIGAAMHAAVAISYINGHALSM</sequence>
<comment type="cofactor">
    <cofactor evidence="5">
        <name>Mn(2+)</name>
        <dbReference type="ChEBI" id="CHEBI:29035"/>
    </cofactor>
    <text evidence="5">The Mn(2+) ion enhances activity.</text>
</comment>